<proteinExistence type="predicted"/>
<keyword evidence="3" id="KW-1185">Reference proteome</keyword>
<dbReference type="Proteomes" id="UP000078070">
    <property type="component" value="Chromosome"/>
</dbReference>
<sequence length="414" mass="43297">MKGRQTGAATLFVTIIILALLTVIAAVSAKIGMFELKTSANTNRAKEAFHAAQGGLDFGAVNYLKDASWAGDSLEMPFLGPGASVSVSAVTGTNSVVLNAVGESVDTTGLARVEEKFARVPILDVGELPPLMANGNFPPTGSLSIITNPNGGGTGVPVSGWVEGGTKTGGASWQTCNVDEWLYEDQNADKVKSPQTDGFVLCNTCKCSQAINPICKAQDVSDADACPDIVVNTAGIPNVFQNLFGVHPGDSDSSGTDDWEELMEAIAKVKLANCTSLGPTSGDQFYSGGVATRLPLIWVEGNCTIPAGTEVGSYDSPFILFVHGDLTMSANSVFYGIALGFSDKYSNPPNAESNALEIRGGAVVYGVVLTTNTVTSPTGNYTLVYAEKLLEKISGGDDPFYELARYPGSWTDTK</sequence>
<evidence type="ECO:0000313" key="3">
    <source>
        <dbReference type="Proteomes" id="UP000078070"/>
    </source>
</evidence>
<dbReference type="Pfam" id="PF14341">
    <property type="entry name" value="PilX_N"/>
    <property type="match status" value="1"/>
</dbReference>
<reference evidence="2 3" key="2">
    <citation type="journal article" date="2018" name="Int. J. Syst. Evol. Microbiol.">
        <title>Marinobacterium aestuarii sp. nov., a benzene-degrading marine bacterium isolated from estuary sediment.</title>
        <authorList>
            <person name="Bae S.S."/>
            <person name="Jung J."/>
            <person name="Chung D."/>
            <person name="Baek K."/>
        </authorList>
    </citation>
    <scope>NUCLEOTIDE SEQUENCE [LARGE SCALE GENOMIC DNA]</scope>
    <source>
        <strain evidence="2 3">ST58-10</strain>
    </source>
</reference>
<gene>
    <name evidence="2" type="ORF">A8C75_21010</name>
</gene>
<name>A0A1A9F4M4_9GAMM</name>
<evidence type="ECO:0000259" key="1">
    <source>
        <dbReference type="Pfam" id="PF14341"/>
    </source>
</evidence>
<dbReference type="EMBL" id="CP015839">
    <property type="protein sequence ID" value="ANG64709.1"/>
    <property type="molecule type" value="Genomic_DNA"/>
</dbReference>
<dbReference type="RefSeq" id="WP_067386307.1">
    <property type="nucleotide sequence ID" value="NZ_CP015839.1"/>
</dbReference>
<accession>A0A1A9F4M4</accession>
<evidence type="ECO:0000313" key="2">
    <source>
        <dbReference type="EMBL" id="ANG64709.1"/>
    </source>
</evidence>
<dbReference type="STRING" id="1821621.A8C75_21010"/>
<dbReference type="OrthoDB" id="6017064at2"/>
<dbReference type="KEGG" id="mars:A8C75_21010"/>
<feature type="domain" description="Type 4 fimbrial biogenesis protein PilX N-terminal" evidence="1">
    <location>
        <begin position="7"/>
        <end position="56"/>
    </location>
</feature>
<dbReference type="InterPro" id="IPR025746">
    <property type="entry name" value="PilX_N_dom"/>
</dbReference>
<reference evidence="3" key="1">
    <citation type="submission" date="2016-05" db="EMBL/GenBank/DDBJ databases">
        <authorList>
            <person name="Baek K."/>
            <person name="Yang S.-J."/>
        </authorList>
    </citation>
    <scope>NUCLEOTIDE SEQUENCE [LARGE SCALE GENOMIC DNA]</scope>
    <source>
        <strain evidence="3">ST58-10</strain>
    </source>
</reference>
<dbReference type="AlphaFoldDB" id="A0A1A9F4M4"/>
<protein>
    <recommendedName>
        <fullName evidence="1">Type 4 fimbrial biogenesis protein PilX N-terminal domain-containing protein</fullName>
    </recommendedName>
</protein>
<organism evidence="2 3">
    <name type="scientific">Marinobacterium aestuarii</name>
    <dbReference type="NCBI Taxonomy" id="1821621"/>
    <lineage>
        <taxon>Bacteria</taxon>
        <taxon>Pseudomonadati</taxon>
        <taxon>Pseudomonadota</taxon>
        <taxon>Gammaproteobacteria</taxon>
        <taxon>Oceanospirillales</taxon>
        <taxon>Oceanospirillaceae</taxon>
        <taxon>Marinobacterium</taxon>
    </lineage>
</organism>